<feature type="transmembrane region" description="Helical" evidence="8">
    <location>
        <begin position="110"/>
        <end position="134"/>
    </location>
</feature>
<feature type="region of interest" description="Disordered" evidence="7">
    <location>
        <begin position="426"/>
        <end position="460"/>
    </location>
</feature>
<dbReference type="PANTHER" id="PTHR23513">
    <property type="entry name" value="INTEGRAL MEMBRANE EFFLUX PROTEIN-RELATED"/>
    <property type="match status" value="1"/>
</dbReference>
<evidence type="ECO:0000256" key="2">
    <source>
        <dbReference type="ARBA" id="ARBA00022448"/>
    </source>
</evidence>
<evidence type="ECO:0000259" key="9">
    <source>
        <dbReference type="PROSITE" id="PS50850"/>
    </source>
</evidence>
<dbReference type="Pfam" id="PF05977">
    <property type="entry name" value="MFS_3"/>
    <property type="match status" value="1"/>
</dbReference>
<feature type="domain" description="Major facilitator superfamily (MFS) profile" evidence="9">
    <location>
        <begin position="226"/>
        <end position="460"/>
    </location>
</feature>
<evidence type="ECO:0000256" key="5">
    <source>
        <dbReference type="ARBA" id="ARBA00022989"/>
    </source>
</evidence>
<protein>
    <submittedName>
        <fullName evidence="10">MFS transporter</fullName>
    </submittedName>
</protein>
<dbReference type="SUPFAM" id="SSF103473">
    <property type="entry name" value="MFS general substrate transporter"/>
    <property type="match status" value="1"/>
</dbReference>
<dbReference type="PANTHER" id="PTHR23513:SF6">
    <property type="entry name" value="MAJOR FACILITATOR SUPERFAMILY ASSOCIATED DOMAIN-CONTAINING PROTEIN"/>
    <property type="match status" value="1"/>
</dbReference>
<dbReference type="InterPro" id="IPR020846">
    <property type="entry name" value="MFS_dom"/>
</dbReference>
<dbReference type="Gene3D" id="1.20.1250.20">
    <property type="entry name" value="MFS general substrate transporter like domains"/>
    <property type="match status" value="1"/>
</dbReference>
<feature type="transmembrane region" description="Helical" evidence="8">
    <location>
        <begin position="293"/>
        <end position="314"/>
    </location>
</feature>
<comment type="caution">
    <text evidence="10">The sequence shown here is derived from an EMBL/GenBank/DDBJ whole genome shotgun (WGS) entry which is preliminary data.</text>
</comment>
<reference evidence="10" key="1">
    <citation type="submission" date="2023-06" db="EMBL/GenBank/DDBJ databases">
        <title>SYSU T00b26.</title>
        <authorList>
            <person name="Gao L."/>
            <person name="Fang B.-Z."/>
            <person name="Li W.-J."/>
        </authorList>
    </citation>
    <scope>NUCLEOTIDE SEQUENCE</scope>
    <source>
        <strain evidence="10">SYSU T00b26</strain>
    </source>
</reference>
<feature type="transmembrane region" description="Helical" evidence="8">
    <location>
        <begin position="83"/>
        <end position="104"/>
    </location>
</feature>
<feature type="transmembrane region" description="Helical" evidence="8">
    <location>
        <begin position="320"/>
        <end position="342"/>
    </location>
</feature>
<feature type="transmembrane region" description="Helical" evidence="8">
    <location>
        <begin position="385"/>
        <end position="405"/>
    </location>
</feature>
<dbReference type="Proteomes" id="UP001172738">
    <property type="component" value="Unassembled WGS sequence"/>
</dbReference>
<evidence type="ECO:0000256" key="8">
    <source>
        <dbReference type="SAM" id="Phobius"/>
    </source>
</evidence>
<feature type="transmembrane region" description="Helical" evidence="8">
    <location>
        <begin position="56"/>
        <end position="76"/>
    </location>
</feature>
<organism evidence="10 11">
    <name type="scientific">Demequina zhanjiangensis</name>
    <dbReference type="NCBI Taxonomy" id="3051659"/>
    <lineage>
        <taxon>Bacteria</taxon>
        <taxon>Bacillati</taxon>
        <taxon>Actinomycetota</taxon>
        <taxon>Actinomycetes</taxon>
        <taxon>Micrococcales</taxon>
        <taxon>Demequinaceae</taxon>
        <taxon>Demequina</taxon>
    </lineage>
</organism>
<evidence type="ECO:0000313" key="10">
    <source>
        <dbReference type="EMBL" id="MDN4472986.1"/>
    </source>
</evidence>
<accession>A0ABT8G1H9</accession>
<feature type="transmembrane region" description="Helical" evidence="8">
    <location>
        <begin position="232"/>
        <end position="251"/>
    </location>
</feature>
<keyword evidence="2" id="KW-0813">Transport</keyword>
<keyword evidence="3" id="KW-1003">Cell membrane</keyword>
<sequence>MTTKAENETPSLWRNRSFTTLLTGEAISHAGVQIATLALPITAVNYLGADERESGLVLAAATSAFLLIGLPAGAWVDRMRKRPVMMTANLVRAALMAMIPALYMTGHLTIAWLIGIAFALGFATVFFDVAYLSVVPSLVRKEHLGQANANLETVGIVARVAGPGAAGLLTRILEAPNLLGAGAIGYLASAFAVSRIKAEEQRGEKSAGGLWSEVREGTSFVFRHPLLSRTTLSAAAVGLFDNLARALMAILILREMGVSETAYGMLFTLAALASLGGARLAPWLQSRFGSGKVIVWGFGVAALTTAAYPLALILPPTAGYLTLLASMLLGFGGITVFNIAHVTMRQQLCPPRMLGRMTATMRFAMWGVMPIGSLLGGELGSRLGLGPAFLIALVGSILGWLIVALSPVRRVRSADEWLARQDHPSTWARERVESSRIKEVKPGEQSLEATSVDVDGQVPR</sequence>
<feature type="transmembrane region" description="Helical" evidence="8">
    <location>
        <begin position="363"/>
        <end position="379"/>
    </location>
</feature>
<feature type="compositionally biased region" description="Basic and acidic residues" evidence="7">
    <location>
        <begin position="426"/>
        <end position="442"/>
    </location>
</feature>
<keyword evidence="5 8" id="KW-1133">Transmembrane helix</keyword>
<dbReference type="CDD" id="cd06173">
    <property type="entry name" value="MFS_MefA_like"/>
    <property type="match status" value="1"/>
</dbReference>
<dbReference type="EMBL" id="JAUHPV010000004">
    <property type="protein sequence ID" value="MDN4472986.1"/>
    <property type="molecule type" value="Genomic_DNA"/>
</dbReference>
<dbReference type="InterPro" id="IPR010290">
    <property type="entry name" value="TM_effector"/>
</dbReference>
<evidence type="ECO:0000313" key="11">
    <source>
        <dbReference type="Proteomes" id="UP001172738"/>
    </source>
</evidence>
<keyword evidence="6 8" id="KW-0472">Membrane</keyword>
<feature type="transmembrane region" description="Helical" evidence="8">
    <location>
        <begin position="263"/>
        <end position="281"/>
    </location>
</feature>
<keyword evidence="4 8" id="KW-0812">Transmembrane</keyword>
<evidence type="ECO:0000256" key="6">
    <source>
        <dbReference type="ARBA" id="ARBA00023136"/>
    </source>
</evidence>
<dbReference type="InterPro" id="IPR036259">
    <property type="entry name" value="MFS_trans_sf"/>
</dbReference>
<evidence type="ECO:0000256" key="1">
    <source>
        <dbReference type="ARBA" id="ARBA00004651"/>
    </source>
</evidence>
<gene>
    <name evidence="10" type="ORF">QQX04_08295</name>
</gene>
<evidence type="ECO:0000256" key="7">
    <source>
        <dbReference type="SAM" id="MobiDB-lite"/>
    </source>
</evidence>
<name>A0ABT8G1H9_9MICO</name>
<comment type="subcellular location">
    <subcellularLocation>
        <location evidence="1">Cell membrane</location>
        <topology evidence="1">Multi-pass membrane protein</topology>
    </subcellularLocation>
</comment>
<proteinExistence type="predicted"/>
<keyword evidence="11" id="KW-1185">Reference proteome</keyword>
<dbReference type="PROSITE" id="PS50850">
    <property type="entry name" value="MFS"/>
    <property type="match status" value="1"/>
</dbReference>
<dbReference type="RefSeq" id="WP_301128076.1">
    <property type="nucleotide sequence ID" value="NZ_JAUHPV010000004.1"/>
</dbReference>
<evidence type="ECO:0000256" key="3">
    <source>
        <dbReference type="ARBA" id="ARBA00022475"/>
    </source>
</evidence>
<evidence type="ECO:0000256" key="4">
    <source>
        <dbReference type="ARBA" id="ARBA00022692"/>
    </source>
</evidence>